<organism evidence="3 4">
    <name type="scientific">uncultured phage cr23_1</name>
    <dbReference type="NCBI Taxonomy" id="2986419"/>
    <lineage>
        <taxon>Viruses</taxon>
        <taxon>Duplodnaviria</taxon>
        <taxon>Heunggongvirae</taxon>
        <taxon>Uroviricota</taxon>
        <taxon>Caudoviricetes</taxon>
        <taxon>Crassvirales</taxon>
        <taxon>Suoliviridae</taxon>
        <taxon>Uncouvirinae</taxon>
        <taxon>Aurodevirus</taxon>
        <taxon>Aurodevirus hiberniae</taxon>
    </lineage>
</organism>
<evidence type="ECO:0000259" key="2">
    <source>
        <dbReference type="Pfam" id="PF18909"/>
    </source>
</evidence>
<evidence type="ECO:0000313" key="4">
    <source>
        <dbReference type="Proteomes" id="UP000828083"/>
    </source>
</evidence>
<evidence type="ECO:0000256" key="1">
    <source>
        <dbReference type="SAM" id="MobiDB-lite"/>
    </source>
</evidence>
<proteinExistence type="predicted"/>
<protein>
    <recommendedName>
        <fullName evidence="2">dATP/dGTP diphosphohydrolase N-terminal domain-containing protein</fullName>
    </recommendedName>
</protein>
<dbReference type="GeneID" id="75687914"/>
<evidence type="ECO:0000313" key="3">
    <source>
        <dbReference type="EMBL" id="QWM91455.1"/>
    </source>
</evidence>
<dbReference type="InterPro" id="IPR044038">
    <property type="entry name" value="dATP/dGTP_diPOhydrolase_N"/>
</dbReference>
<sequence>MKQGIKNDFKDNKLRWDLLPLEELEDIVKVYTEGSKKYGVNTWQLLKDGYSRYKAALFRHLVLFEKGEEMDNETGCRHLAQVAWNAIAMLYCSKHGETQESLIDKLNNRISKKIDDCNSLLDILDIDSMISEKEHKNRENIEECQKKEESEIREKLDNLGHELSNRTYNRYNIKAEYICRNNDGNHDVYYDISSLGDIQKDIFGINIDKDVIPCVHFTGSTDFHTLNILVNNLIRRYEDEHNKGKSGTGNGDLSKNDREVSNGSRICKS</sequence>
<gene>
    <name evidence="3" type="primary">gp_78129</name>
</gene>
<reference evidence="3 4" key="1">
    <citation type="submission" date="2021-04" db="EMBL/GenBank/DDBJ databases">
        <authorList>
            <person name="Shkoporov A.N."/>
            <person name="Stockdale S.R."/>
            <person name="Guerin E."/>
            <person name="Ross R.P."/>
            <person name="Hill C."/>
        </authorList>
    </citation>
    <scope>NUCLEOTIDE SEQUENCE [LARGE SCALE GENOMIC DNA]</scope>
    <source>
        <strain evidence="4">cr23_1</strain>
    </source>
</reference>
<name>A0AAE7RZ00_9CAUD</name>
<feature type="region of interest" description="Disordered" evidence="1">
    <location>
        <begin position="241"/>
        <end position="269"/>
    </location>
</feature>
<dbReference type="EMBL" id="MZ130500">
    <property type="protein sequence ID" value="QWM91455.1"/>
    <property type="molecule type" value="Genomic_DNA"/>
</dbReference>
<dbReference type="KEGG" id="vg:75687914"/>
<dbReference type="RefSeq" id="YP_010510395.1">
    <property type="nucleotide sequence ID" value="NC_067218.1"/>
</dbReference>
<keyword evidence="4" id="KW-1185">Reference proteome</keyword>
<feature type="domain" description="dATP/dGTP diphosphohydrolase N-terminal" evidence="2">
    <location>
        <begin position="6"/>
        <end position="98"/>
    </location>
</feature>
<dbReference type="Proteomes" id="UP000828083">
    <property type="component" value="Segment"/>
</dbReference>
<accession>A0AAE7RZ00</accession>
<dbReference type="Pfam" id="PF18909">
    <property type="entry name" value="dGTP_diPhyd_N"/>
    <property type="match status" value="1"/>
</dbReference>